<name>A0ABD5XRL8_9EURY</name>
<comment type="caution">
    <text evidence="3">The sequence shown here is derived from an EMBL/GenBank/DDBJ whole genome shotgun (WGS) entry which is preliminary data.</text>
</comment>
<dbReference type="GeneID" id="81123525"/>
<feature type="transmembrane region" description="Helical" evidence="1">
    <location>
        <begin position="35"/>
        <end position="53"/>
    </location>
</feature>
<dbReference type="AlphaFoldDB" id="A0ABD5XRL8"/>
<sequence>MSSLRRPLRPWLAAVFGVLVPGTGHLYLRRWRRAAAWILLAFGVSVVATPDAPVESFVGLGAGSVTAAVAIAVVTGVSAVDAFLLARGSTTATDASDSAAGGAGPGTRIVACPSCGRDLEPSLAFCHWCTAEFGDFRVVEGRRE</sequence>
<dbReference type="Proteomes" id="UP001596368">
    <property type="component" value="Unassembled WGS sequence"/>
</dbReference>
<reference evidence="3 4" key="1">
    <citation type="journal article" date="2019" name="Int. J. Syst. Evol. Microbiol.">
        <title>The Global Catalogue of Microorganisms (GCM) 10K type strain sequencing project: providing services to taxonomists for standard genome sequencing and annotation.</title>
        <authorList>
            <consortium name="The Broad Institute Genomics Platform"/>
            <consortium name="The Broad Institute Genome Sequencing Center for Infectious Disease"/>
            <person name="Wu L."/>
            <person name="Ma J."/>
        </authorList>
    </citation>
    <scope>NUCLEOTIDE SEQUENCE [LARGE SCALE GENOMIC DNA]</scope>
    <source>
        <strain evidence="3 4">DT92</strain>
    </source>
</reference>
<dbReference type="Pfam" id="PF24460">
    <property type="entry name" value="DUF7575"/>
    <property type="match status" value="1"/>
</dbReference>
<keyword evidence="1" id="KW-1133">Transmembrane helix</keyword>
<evidence type="ECO:0000313" key="4">
    <source>
        <dbReference type="Proteomes" id="UP001596368"/>
    </source>
</evidence>
<keyword evidence="1" id="KW-0472">Membrane</keyword>
<feature type="transmembrane region" description="Helical" evidence="1">
    <location>
        <begin position="12"/>
        <end position="28"/>
    </location>
</feature>
<accession>A0ABD5XRL8</accession>
<gene>
    <name evidence="3" type="ORF">ACFQRB_17390</name>
</gene>
<evidence type="ECO:0000313" key="3">
    <source>
        <dbReference type="EMBL" id="MFC7137752.1"/>
    </source>
</evidence>
<dbReference type="InterPro" id="IPR055997">
    <property type="entry name" value="DUF7575"/>
</dbReference>
<organism evidence="3 4">
    <name type="scientific">Halobaculum litoreum</name>
    <dbReference type="NCBI Taxonomy" id="3031998"/>
    <lineage>
        <taxon>Archaea</taxon>
        <taxon>Methanobacteriati</taxon>
        <taxon>Methanobacteriota</taxon>
        <taxon>Stenosarchaea group</taxon>
        <taxon>Halobacteria</taxon>
        <taxon>Halobacteriales</taxon>
        <taxon>Haloferacaceae</taxon>
        <taxon>Halobaculum</taxon>
    </lineage>
</organism>
<keyword evidence="4" id="KW-1185">Reference proteome</keyword>
<evidence type="ECO:0000256" key="1">
    <source>
        <dbReference type="SAM" id="Phobius"/>
    </source>
</evidence>
<dbReference type="RefSeq" id="WP_284014766.1">
    <property type="nucleotide sequence ID" value="NZ_CP126157.1"/>
</dbReference>
<evidence type="ECO:0000259" key="2">
    <source>
        <dbReference type="Pfam" id="PF24460"/>
    </source>
</evidence>
<feature type="transmembrane region" description="Helical" evidence="1">
    <location>
        <begin position="65"/>
        <end position="86"/>
    </location>
</feature>
<dbReference type="EMBL" id="JBHSZG010000002">
    <property type="protein sequence ID" value="MFC7137752.1"/>
    <property type="molecule type" value="Genomic_DNA"/>
</dbReference>
<protein>
    <submittedName>
        <fullName evidence="3">Zinc ribbon domain-containing protein</fullName>
    </submittedName>
</protein>
<keyword evidence="1" id="KW-0812">Transmembrane</keyword>
<feature type="domain" description="DUF7575" evidence="2">
    <location>
        <begin position="109"/>
        <end position="133"/>
    </location>
</feature>
<proteinExistence type="predicted"/>